<gene>
    <name evidence="1" type="ORF">GCM10007384_11010</name>
</gene>
<organism evidence="1 2">
    <name type="scientific">Aquimarina muelleri</name>
    <dbReference type="NCBI Taxonomy" id="279356"/>
    <lineage>
        <taxon>Bacteria</taxon>
        <taxon>Pseudomonadati</taxon>
        <taxon>Bacteroidota</taxon>
        <taxon>Flavobacteriia</taxon>
        <taxon>Flavobacteriales</taxon>
        <taxon>Flavobacteriaceae</taxon>
        <taxon>Aquimarina</taxon>
    </lineage>
</organism>
<reference evidence="1 2" key="1">
    <citation type="journal article" date="2014" name="Int. J. Syst. Evol. Microbiol.">
        <title>Complete genome sequence of Corynebacterium casei LMG S-19264T (=DSM 44701T), isolated from a smear-ripened cheese.</title>
        <authorList>
            <consortium name="US DOE Joint Genome Institute (JGI-PGF)"/>
            <person name="Walter F."/>
            <person name="Albersmeier A."/>
            <person name="Kalinowski J."/>
            <person name="Ruckert C."/>
        </authorList>
    </citation>
    <scope>NUCLEOTIDE SEQUENCE [LARGE SCALE GENOMIC DNA]</scope>
    <source>
        <strain evidence="1 2">KCTC 12285</strain>
    </source>
</reference>
<name>A0A918JTC1_9FLAO</name>
<evidence type="ECO:0000313" key="2">
    <source>
        <dbReference type="Proteomes" id="UP000601108"/>
    </source>
</evidence>
<dbReference type="AlphaFoldDB" id="A0A918JTC1"/>
<dbReference type="Gene3D" id="3.30.300.20">
    <property type="match status" value="1"/>
</dbReference>
<comment type="caution">
    <text evidence="1">The sequence shown here is derived from an EMBL/GenBank/DDBJ whole genome shotgun (WGS) entry which is preliminary data.</text>
</comment>
<dbReference type="InterPro" id="IPR003718">
    <property type="entry name" value="OsmC/Ohr_fam"/>
</dbReference>
<dbReference type="SUPFAM" id="SSF82784">
    <property type="entry name" value="OsmC-like"/>
    <property type="match status" value="1"/>
</dbReference>
<accession>A0A918JTC1</accession>
<dbReference type="Pfam" id="PF02566">
    <property type="entry name" value="OsmC"/>
    <property type="match status" value="1"/>
</dbReference>
<protein>
    <recommendedName>
        <fullName evidence="3">Osmotically inducible protein C</fullName>
    </recommendedName>
</protein>
<dbReference type="InterPro" id="IPR036102">
    <property type="entry name" value="OsmC/Ohrsf"/>
</dbReference>
<keyword evidence="2" id="KW-1185">Reference proteome</keyword>
<evidence type="ECO:0000313" key="1">
    <source>
        <dbReference type="EMBL" id="GGX11055.1"/>
    </source>
</evidence>
<sequence length="132" mass="14981">MNYTVSGNIIAHQQATFTSKQTNVSFGIKRDQNYLPNPAELLLGAFAACCLKNIERFSDTLKFNYEDARIEVLGERQERPTKLVAIQYTIHIKSEDASLNVKLLHKNLQKFGTIYNTLKETCNISGEIKLID</sequence>
<dbReference type="Proteomes" id="UP000601108">
    <property type="component" value="Unassembled WGS sequence"/>
</dbReference>
<dbReference type="InterPro" id="IPR015946">
    <property type="entry name" value="KH_dom-like_a/b"/>
</dbReference>
<dbReference type="EMBL" id="BMWS01000005">
    <property type="protein sequence ID" value="GGX11055.1"/>
    <property type="molecule type" value="Genomic_DNA"/>
</dbReference>
<proteinExistence type="predicted"/>
<dbReference type="RefSeq" id="WP_027414086.1">
    <property type="nucleotide sequence ID" value="NZ_BMWS01000005.1"/>
</dbReference>
<evidence type="ECO:0008006" key="3">
    <source>
        <dbReference type="Google" id="ProtNLM"/>
    </source>
</evidence>